<keyword evidence="5" id="KW-0812">Transmembrane</keyword>
<feature type="domain" description="NlpC/P60" evidence="6">
    <location>
        <begin position="96"/>
        <end position="218"/>
    </location>
</feature>
<evidence type="ECO:0000259" key="6">
    <source>
        <dbReference type="PROSITE" id="PS51935"/>
    </source>
</evidence>
<dbReference type="GO" id="GO:0008234">
    <property type="term" value="F:cysteine-type peptidase activity"/>
    <property type="evidence" value="ECO:0007669"/>
    <property type="project" value="UniProtKB-KW"/>
</dbReference>
<dbReference type="HOGENOM" id="CLU_1244846_0_0_11"/>
<dbReference type="GO" id="GO:0006508">
    <property type="term" value="P:proteolysis"/>
    <property type="evidence" value="ECO:0007669"/>
    <property type="project" value="UniProtKB-KW"/>
</dbReference>
<keyword evidence="5" id="KW-0472">Membrane</keyword>
<protein>
    <submittedName>
        <fullName evidence="7">Similar to Cell wall-associated hydrolases (Invasion-associated proteins)</fullName>
    </submittedName>
</protein>
<dbReference type="PANTHER" id="PTHR47053">
    <property type="entry name" value="MUREIN DD-ENDOPEPTIDASE MEPH-RELATED"/>
    <property type="match status" value="1"/>
</dbReference>
<keyword evidence="2" id="KW-0645">Protease</keyword>
<comment type="similarity">
    <text evidence="1">Belongs to the peptidase C40 family.</text>
</comment>
<evidence type="ECO:0000256" key="2">
    <source>
        <dbReference type="ARBA" id="ARBA00022670"/>
    </source>
</evidence>
<evidence type="ECO:0000256" key="4">
    <source>
        <dbReference type="ARBA" id="ARBA00022807"/>
    </source>
</evidence>
<dbReference type="InterPro" id="IPR000064">
    <property type="entry name" value="NLP_P60_dom"/>
</dbReference>
<dbReference type="AlphaFoldDB" id="Q47MK4"/>
<keyword evidence="4" id="KW-0788">Thiol protease</keyword>
<dbReference type="eggNOG" id="COG0791">
    <property type="taxonomic scope" value="Bacteria"/>
</dbReference>
<accession>Q47MK4</accession>
<name>Q47MK4_THEFY</name>
<dbReference type="STRING" id="269800.Tfu_2283"/>
<dbReference type="InterPro" id="IPR038765">
    <property type="entry name" value="Papain-like_cys_pep_sf"/>
</dbReference>
<feature type="transmembrane region" description="Helical" evidence="5">
    <location>
        <begin position="21"/>
        <end position="39"/>
    </location>
</feature>
<proteinExistence type="inferred from homology"/>
<evidence type="ECO:0000256" key="5">
    <source>
        <dbReference type="SAM" id="Phobius"/>
    </source>
</evidence>
<keyword evidence="3 7" id="KW-0378">Hydrolase</keyword>
<dbReference type="PROSITE" id="PS51935">
    <property type="entry name" value="NLPC_P60"/>
    <property type="match status" value="1"/>
</dbReference>
<evidence type="ECO:0000256" key="3">
    <source>
        <dbReference type="ARBA" id="ARBA00022801"/>
    </source>
</evidence>
<reference evidence="7" key="1">
    <citation type="submission" date="2005-07" db="EMBL/GenBank/DDBJ databases">
        <title>Complete sequence of Thermobifida fusca YX.</title>
        <authorList>
            <consortium name="US DOE Joint Genome Institute"/>
            <person name="Copeland A."/>
            <person name="Lucas S."/>
            <person name="Lapidus A."/>
            <person name="Barry K."/>
            <person name="Detter J.C."/>
            <person name="Glavina T."/>
            <person name="Hammon N."/>
            <person name="Israni S."/>
            <person name="Pitluck S."/>
            <person name="Di Bartolo G."/>
            <person name="Chain P."/>
            <person name="Schmutz J."/>
            <person name="Larimer F."/>
            <person name="Land M."/>
            <person name="Lykidis A."/>
            <person name="Richardson P."/>
        </authorList>
    </citation>
    <scope>NUCLEOTIDE SEQUENCE</scope>
    <source>
        <strain evidence="7">YX</strain>
    </source>
</reference>
<organism evidence="7">
    <name type="scientific">Thermobifida fusca (strain YX)</name>
    <dbReference type="NCBI Taxonomy" id="269800"/>
    <lineage>
        <taxon>Bacteria</taxon>
        <taxon>Bacillati</taxon>
        <taxon>Actinomycetota</taxon>
        <taxon>Actinomycetes</taxon>
        <taxon>Streptosporangiales</taxon>
        <taxon>Nocardiopsidaceae</taxon>
        <taxon>Thermobifida</taxon>
    </lineage>
</organism>
<evidence type="ECO:0000256" key="1">
    <source>
        <dbReference type="ARBA" id="ARBA00007074"/>
    </source>
</evidence>
<sequence length="222" mass="24192">MVRSPATPPRSSARDDRGSSFVEMGVVTLVAVGVITAVLQSPVGEVLHDNVREMVCLVDGPECGGETWTEIQRPEEPEEYVFTFPIGYYNGPVIGEGDARVAIEWALSKQGLPYVWGGTGPHGYDCSGLVQGAWRAAGVQIPRTTWEQRAALPPVSRDQLQPGDLIFFHTMSNYPPPTHVGMYIGDGKMVHAGNPVNVTQVFGNPYWESRWVSAARVPQRSG</sequence>
<evidence type="ECO:0000313" key="7">
    <source>
        <dbReference type="EMBL" id="AAZ56316.1"/>
    </source>
</evidence>
<dbReference type="InterPro" id="IPR051202">
    <property type="entry name" value="Peptidase_C40"/>
</dbReference>
<dbReference type="PANTHER" id="PTHR47053:SF1">
    <property type="entry name" value="MUREIN DD-ENDOPEPTIDASE MEPH-RELATED"/>
    <property type="match status" value="1"/>
</dbReference>
<dbReference type="RefSeq" id="WP_011292706.1">
    <property type="nucleotide sequence ID" value="NC_007333.1"/>
</dbReference>
<gene>
    <name evidence="7" type="ordered locus">Tfu_2283</name>
</gene>
<dbReference type="KEGG" id="tfu:Tfu_2283"/>
<dbReference type="EMBL" id="CP000088">
    <property type="protein sequence ID" value="AAZ56316.1"/>
    <property type="molecule type" value="Genomic_DNA"/>
</dbReference>
<keyword evidence="5" id="KW-1133">Transmembrane helix</keyword>
<dbReference type="Gene3D" id="3.90.1720.10">
    <property type="entry name" value="endopeptidase domain like (from Nostoc punctiforme)"/>
    <property type="match status" value="1"/>
</dbReference>
<dbReference type="SUPFAM" id="SSF54001">
    <property type="entry name" value="Cysteine proteinases"/>
    <property type="match status" value="1"/>
</dbReference>
<dbReference type="Pfam" id="PF00877">
    <property type="entry name" value="NLPC_P60"/>
    <property type="match status" value="1"/>
</dbReference>